<dbReference type="EMBL" id="JABBGM010000017">
    <property type="protein sequence ID" value="NML96098.1"/>
    <property type="molecule type" value="Genomic_DNA"/>
</dbReference>
<evidence type="ECO:0000313" key="2">
    <source>
        <dbReference type="Proteomes" id="UP000583556"/>
    </source>
</evidence>
<dbReference type="RefSeq" id="WP_169495305.1">
    <property type="nucleotide sequence ID" value="NZ_JABBGM010000017.1"/>
</dbReference>
<sequence length="128" mass="14504">MFGQADQFEPDAVASMFQRILTRSWPLIVTWGYDSDRYQPDAFGGGGFRIDADGIHWIETSHLNDNARFAPKLVLAMRDDEKGLLFWNKADGFGSLETADVFTEQQARDLPIALDQPEWTALPRGLRN</sequence>
<evidence type="ECO:0000313" key="1">
    <source>
        <dbReference type="EMBL" id="NML96098.1"/>
    </source>
</evidence>
<protein>
    <submittedName>
        <fullName evidence="1">Uncharacterized protein</fullName>
    </submittedName>
</protein>
<name>A0A7Y0GCE3_9SPHN</name>
<proteinExistence type="predicted"/>
<gene>
    <name evidence="1" type="ORF">HHL27_20740</name>
</gene>
<accession>A0A7Y0GCE3</accession>
<dbReference type="Proteomes" id="UP000583556">
    <property type="component" value="Unassembled WGS sequence"/>
</dbReference>
<dbReference type="AlphaFoldDB" id="A0A7Y0GCE3"/>
<comment type="caution">
    <text evidence="1">The sequence shown here is derived from an EMBL/GenBank/DDBJ whole genome shotgun (WGS) entry which is preliminary data.</text>
</comment>
<organism evidence="1 2">
    <name type="scientific">Novosphingobium olei</name>
    <dbReference type="NCBI Taxonomy" id="2728851"/>
    <lineage>
        <taxon>Bacteria</taxon>
        <taxon>Pseudomonadati</taxon>
        <taxon>Pseudomonadota</taxon>
        <taxon>Alphaproteobacteria</taxon>
        <taxon>Sphingomonadales</taxon>
        <taxon>Sphingomonadaceae</taxon>
        <taxon>Novosphingobium</taxon>
    </lineage>
</organism>
<reference evidence="1 2" key="1">
    <citation type="submission" date="2020-04" db="EMBL/GenBank/DDBJ databases">
        <title>Novosphingobium sp. TW-4 isolated from soil.</title>
        <authorList>
            <person name="Dahal R.H."/>
            <person name="Chaudhary D.K."/>
        </authorList>
    </citation>
    <scope>NUCLEOTIDE SEQUENCE [LARGE SCALE GENOMIC DNA]</scope>
    <source>
        <strain evidence="1 2">TW-4</strain>
    </source>
</reference>
<keyword evidence="2" id="KW-1185">Reference proteome</keyword>